<dbReference type="Proteomes" id="UP000007360">
    <property type="component" value="Unassembled WGS sequence"/>
</dbReference>
<protein>
    <recommendedName>
        <fullName evidence="4">Transmembrane protein</fullName>
    </recommendedName>
</protein>
<sequence length="146" mass="16284">MFSHLEKIDLIEIGGLTVNKYLKIVLLGFFVWLVPFIVSFFMYPLKTAGNPLFESVMPVIISLITVVLAGIYLKNADGDLLGEGILIGVVWFLMSVIIDLFLFLPPSPMQMSINGYFMDIGITYLIIPIITIGMGYLTGKNDLNKM</sequence>
<evidence type="ECO:0008006" key="4">
    <source>
        <dbReference type="Google" id="ProtNLM"/>
    </source>
</evidence>
<keyword evidence="1" id="KW-1133">Transmembrane helix</keyword>
<evidence type="ECO:0000313" key="3">
    <source>
        <dbReference type="Proteomes" id="UP000007360"/>
    </source>
</evidence>
<feature type="transmembrane region" description="Helical" evidence="1">
    <location>
        <begin position="21"/>
        <end position="43"/>
    </location>
</feature>
<organism evidence="2 3">
    <name type="scientific">Methanobacterium formicicum (strain DSM 3637 / PP1)</name>
    <dbReference type="NCBI Taxonomy" id="1204725"/>
    <lineage>
        <taxon>Archaea</taxon>
        <taxon>Methanobacteriati</taxon>
        <taxon>Methanobacteriota</taxon>
        <taxon>Methanomada group</taxon>
        <taxon>Methanobacteria</taxon>
        <taxon>Methanobacteriales</taxon>
        <taxon>Methanobacteriaceae</taxon>
        <taxon>Methanobacterium</taxon>
    </lineage>
</organism>
<keyword evidence="1" id="KW-0472">Membrane</keyword>
<gene>
    <name evidence="2" type="ORF">A994_06590</name>
</gene>
<accession>K2QCI7</accession>
<feature type="transmembrane region" description="Helical" evidence="1">
    <location>
        <begin position="85"/>
        <end position="104"/>
    </location>
</feature>
<evidence type="ECO:0000256" key="1">
    <source>
        <dbReference type="SAM" id="Phobius"/>
    </source>
</evidence>
<dbReference type="PATRIC" id="fig|1204725.3.peg.1322"/>
<feature type="transmembrane region" description="Helical" evidence="1">
    <location>
        <begin position="55"/>
        <end position="73"/>
    </location>
</feature>
<keyword evidence="3" id="KW-1185">Reference proteome</keyword>
<evidence type="ECO:0000313" key="2">
    <source>
        <dbReference type="EMBL" id="EKF85726.1"/>
    </source>
</evidence>
<comment type="caution">
    <text evidence="2">The sequence shown here is derived from an EMBL/GenBank/DDBJ whole genome shotgun (WGS) entry which is preliminary data.</text>
</comment>
<reference evidence="2 3" key="1">
    <citation type="journal article" date="2012" name="J. Bacteriol.">
        <title>Draft genome sequence of Methanobacterium formicicum DSM 3637, an archaebacterium isolated from the methane producer amoeba Pelomyxa palustris.</title>
        <authorList>
            <person name="Gutierrez G."/>
        </authorList>
    </citation>
    <scope>NUCLEOTIDE SEQUENCE [LARGE SCALE GENOMIC DNA]</scope>
    <source>
        <strain evidence="3">DSM 3637 / PP1</strain>
    </source>
</reference>
<keyword evidence="1" id="KW-0812">Transmembrane</keyword>
<dbReference type="EMBL" id="AMPO01000005">
    <property type="protein sequence ID" value="EKF85726.1"/>
    <property type="molecule type" value="Genomic_DNA"/>
</dbReference>
<name>K2QCI7_METFP</name>
<dbReference type="AlphaFoldDB" id="K2QCI7"/>
<proteinExistence type="predicted"/>
<feature type="transmembrane region" description="Helical" evidence="1">
    <location>
        <begin position="116"/>
        <end position="137"/>
    </location>
</feature>